<evidence type="ECO:0000313" key="1">
    <source>
        <dbReference type="EMBL" id="GGG14259.1"/>
    </source>
</evidence>
<comment type="caution">
    <text evidence="1">The sequence shown here is derived from an EMBL/GenBank/DDBJ whole genome shotgun (WGS) entry which is preliminary data.</text>
</comment>
<gene>
    <name evidence="1" type="ORF">GCM10010916_33940</name>
</gene>
<proteinExistence type="predicted"/>
<evidence type="ECO:0000313" key="2">
    <source>
        <dbReference type="Proteomes" id="UP000644756"/>
    </source>
</evidence>
<protein>
    <submittedName>
        <fullName evidence="1">Uncharacterized protein</fullName>
    </submittedName>
</protein>
<accession>A0A917LCM6</accession>
<dbReference type="EMBL" id="BMGR01000011">
    <property type="protein sequence ID" value="GGG14259.1"/>
    <property type="molecule type" value="Genomic_DNA"/>
</dbReference>
<dbReference type="RefSeq" id="WP_188532257.1">
    <property type="nucleotide sequence ID" value="NZ_BMGR01000011.1"/>
</dbReference>
<reference evidence="1" key="2">
    <citation type="submission" date="2020-09" db="EMBL/GenBank/DDBJ databases">
        <authorList>
            <person name="Sun Q."/>
            <person name="Zhou Y."/>
        </authorList>
    </citation>
    <scope>NUCLEOTIDE SEQUENCE</scope>
    <source>
        <strain evidence="1">CGMCC 1.12987</strain>
    </source>
</reference>
<dbReference type="AlphaFoldDB" id="A0A917LCM6"/>
<sequence length="174" mass="20814">MSRDIQKVTYGYEPPEEKQKGTLIFYDAFEQVTDQDLDLTVEVAESLSFAKLVLYPLHEQTVKRMSKEPVSSFYKREDRLHEWKRDRGRSIAVIESWEGKRKKYTPMDYALRHLTEKYSGPHFLYVTPETANQFASYTSFKEWIVKIRLILSSEPRLLHPLLEKYRHRWQVADH</sequence>
<reference evidence="1" key="1">
    <citation type="journal article" date="2014" name="Int. J. Syst. Evol. Microbiol.">
        <title>Complete genome sequence of Corynebacterium casei LMG S-19264T (=DSM 44701T), isolated from a smear-ripened cheese.</title>
        <authorList>
            <consortium name="US DOE Joint Genome Institute (JGI-PGF)"/>
            <person name="Walter F."/>
            <person name="Albersmeier A."/>
            <person name="Kalinowski J."/>
            <person name="Ruckert C."/>
        </authorList>
    </citation>
    <scope>NUCLEOTIDE SEQUENCE</scope>
    <source>
        <strain evidence="1">CGMCC 1.12987</strain>
    </source>
</reference>
<name>A0A917LCM6_9BACL</name>
<organism evidence="1 2">
    <name type="scientific">Paenibacillus abyssi</name>
    <dbReference type="NCBI Taxonomy" id="1340531"/>
    <lineage>
        <taxon>Bacteria</taxon>
        <taxon>Bacillati</taxon>
        <taxon>Bacillota</taxon>
        <taxon>Bacilli</taxon>
        <taxon>Bacillales</taxon>
        <taxon>Paenibacillaceae</taxon>
        <taxon>Paenibacillus</taxon>
    </lineage>
</organism>
<dbReference type="Proteomes" id="UP000644756">
    <property type="component" value="Unassembled WGS sequence"/>
</dbReference>
<keyword evidence="2" id="KW-1185">Reference proteome</keyword>